<gene>
    <name evidence="1" type="ORF">PQ455_08040</name>
</gene>
<protein>
    <submittedName>
        <fullName evidence="1">DUF1289 domain-containing protein</fullName>
    </submittedName>
</protein>
<dbReference type="Pfam" id="PF06945">
    <property type="entry name" value="DUF1289"/>
    <property type="match status" value="1"/>
</dbReference>
<evidence type="ECO:0000313" key="2">
    <source>
        <dbReference type="Proteomes" id="UP001220395"/>
    </source>
</evidence>
<dbReference type="InterPro" id="IPR010710">
    <property type="entry name" value="DUF1289"/>
</dbReference>
<dbReference type="RefSeq" id="WP_273690751.1">
    <property type="nucleotide sequence ID" value="NZ_CP117411.1"/>
</dbReference>
<dbReference type="EMBL" id="CP117411">
    <property type="protein sequence ID" value="WCT75154.1"/>
    <property type="molecule type" value="Genomic_DNA"/>
</dbReference>
<proteinExistence type="predicted"/>
<reference evidence="1 2" key="1">
    <citation type="submission" date="2023-02" db="EMBL/GenBank/DDBJ databases">
        <title>Genome sequence of Sphingomonas naphthae.</title>
        <authorList>
            <person name="Kim S."/>
            <person name="Heo J."/>
            <person name="Kwon S.-W."/>
        </authorList>
    </citation>
    <scope>NUCLEOTIDE SEQUENCE [LARGE SCALE GENOMIC DNA]</scope>
    <source>
        <strain evidence="1 2">KACC 18716</strain>
    </source>
</reference>
<keyword evidence="2" id="KW-1185">Reference proteome</keyword>
<dbReference type="Proteomes" id="UP001220395">
    <property type="component" value="Chromosome"/>
</dbReference>
<name>A0ABY7TPJ3_9SPHN</name>
<evidence type="ECO:0000313" key="1">
    <source>
        <dbReference type="EMBL" id="WCT75154.1"/>
    </source>
</evidence>
<dbReference type="PANTHER" id="PTHR35175">
    <property type="entry name" value="DUF1289 DOMAIN-CONTAINING PROTEIN"/>
    <property type="match status" value="1"/>
</dbReference>
<accession>A0ABY7TPJ3</accession>
<dbReference type="PANTHER" id="PTHR35175:SF2">
    <property type="entry name" value="DUF1289 DOMAIN-CONTAINING PROTEIN"/>
    <property type="match status" value="1"/>
</dbReference>
<organism evidence="1 2">
    <name type="scientific">Sphingomonas naphthae</name>
    <dbReference type="NCBI Taxonomy" id="1813468"/>
    <lineage>
        <taxon>Bacteria</taxon>
        <taxon>Pseudomonadati</taxon>
        <taxon>Pseudomonadota</taxon>
        <taxon>Alphaproteobacteria</taxon>
        <taxon>Sphingomonadales</taxon>
        <taxon>Sphingomonadaceae</taxon>
        <taxon>Sphingomonas</taxon>
    </lineage>
</organism>
<sequence length="58" mass="6240">MTPPSPCIRICTLDAADECLGCGRTLAEITGWLAATDAERRRIAGAAAIRRDRRRGAL</sequence>